<protein>
    <submittedName>
        <fullName evidence="1">Uncharacterized protein</fullName>
    </submittedName>
</protein>
<proteinExistence type="predicted"/>
<dbReference type="AlphaFoldDB" id="A0A6J4TA60"/>
<dbReference type="EMBL" id="CADCVO010000509">
    <property type="protein sequence ID" value="CAA9517553.1"/>
    <property type="molecule type" value="Genomic_DNA"/>
</dbReference>
<reference evidence="1" key="1">
    <citation type="submission" date="2020-02" db="EMBL/GenBank/DDBJ databases">
        <authorList>
            <person name="Meier V. D."/>
        </authorList>
    </citation>
    <scope>NUCLEOTIDE SEQUENCE</scope>
    <source>
        <strain evidence="1">AVDCRST_MAG13</strain>
    </source>
</reference>
<sequence>MRAAEVRPAVPGVPARVGMMKVQMPPTVLIVDD</sequence>
<evidence type="ECO:0000313" key="1">
    <source>
        <dbReference type="EMBL" id="CAA9517553.1"/>
    </source>
</evidence>
<feature type="non-terminal residue" evidence="1">
    <location>
        <position position="33"/>
    </location>
</feature>
<organism evidence="1">
    <name type="scientific">uncultured Solirubrobacteraceae bacterium</name>
    <dbReference type="NCBI Taxonomy" id="1162706"/>
    <lineage>
        <taxon>Bacteria</taxon>
        <taxon>Bacillati</taxon>
        <taxon>Actinomycetota</taxon>
        <taxon>Thermoleophilia</taxon>
        <taxon>Solirubrobacterales</taxon>
        <taxon>Solirubrobacteraceae</taxon>
        <taxon>environmental samples</taxon>
    </lineage>
</organism>
<gene>
    <name evidence="1" type="ORF">AVDCRST_MAG13-3173</name>
</gene>
<accession>A0A6J4TA60</accession>
<name>A0A6J4TA60_9ACTN</name>